<feature type="compositionally biased region" description="Basic and acidic residues" evidence="1">
    <location>
        <begin position="1"/>
        <end position="15"/>
    </location>
</feature>
<sequence>MRKTDEDWSDVERKGGYCPTTTRKTLQRVTASRRVEGKRETGIKSSATF</sequence>
<protein>
    <submittedName>
        <fullName evidence="2">Uncharacterized protein</fullName>
    </submittedName>
</protein>
<dbReference type="AlphaFoldDB" id="A0A4Y2MBJ3"/>
<organism evidence="2 3">
    <name type="scientific">Araneus ventricosus</name>
    <name type="common">Orbweaver spider</name>
    <name type="synonym">Epeira ventricosa</name>
    <dbReference type="NCBI Taxonomy" id="182803"/>
    <lineage>
        <taxon>Eukaryota</taxon>
        <taxon>Metazoa</taxon>
        <taxon>Ecdysozoa</taxon>
        <taxon>Arthropoda</taxon>
        <taxon>Chelicerata</taxon>
        <taxon>Arachnida</taxon>
        <taxon>Araneae</taxon>
        <taxon>Araneomorphae</taxon>
        <taxon>Entelegynae</taxon>
        <taxon>Araneoidea</taxon>
        <taxon>Araneidae</taxon>
        <taxon>Araneus</taxon>
    </lineage>
</organism>
<accession>A0A4Y2MBJ3</accession>
<feature type="region of interest" description="Disordered" evidence="1">
    <location>
        <begin position="1"/>
        <end position="49"/>
    </location>
</feature>
<comment type="caution">
    <text evidence="2">The sequence shown here is derived from an EMBL/GenBank/DDBJ whole genome shotgun (WGS) entry which is preliminary data.</text>
</comment>
<evidence type="ECO:0000313" key="3">
    <source>
        <dbReference type="Proteomes" id="UP000499080"/>
    </source>
</evidence>
<keyword evidence="3" id="KW-1185">Reference proteome</keyword>
<feature type="non-terminal residue" evidence="2">
    <location>
        <position position="49"/>
    </location>
</feature>
<evidence type="ECO:0000313" key="2">
    <source>
        <dbReference type="EMBL" id="GBN24478.1"/>
    </source>
</evidence>
<dbReference type="Proteomes" id="UP000499080">
    <property type="component" value="Unassembled WGS sequence"/>
</dbReference>
<feature type="compositionally biased region" description="Basic and acidic residues" evidence="1">
    <location>
        <begin position="33"/>
        <end position="42"/>
    </location>
</feature>
<name>A0A4Y2MBJ3_ARAVE</name>
<proteinExistence type="predicted"/>
<evidence type="ECO:0000256" key="1">
    <source>
        <dbReference type="SAM" id="MobiDB-lite"/>
    </source>
</evidence>
<dbReference type="EMBL" id="BGPR01007127">
    <property type="protein sequence ID" value="GBN24478.1"/>
    <property type="molecule type" value="Genomic_DNA"/>
</dbReference>
<feature type="compositionally biased region" description="Polar residues" evidence="1">
    <location>
        <begin position="19"/>
        <end position="30"/>
    </location>
</feature>
<gene>
    <name evidence="2" type="ORF">AVEN_197948_1</name>
</gene>
<reference evidence="2 3" key="1">
    <citation type="journal article" date="2019" name="Sci. Rep.">
        <title>Orb-weaving spider Araneus ventricosus genome elucidates the spidroin gene catalogue.</title>
        <authorList>
            <person name="Kono N."/>
            <person name="Nakamura H."/>
            <person name="Ohtoshi R."/>
            <person name="Moran D.A.P."/>
            <person name="Shinohara A."/>
            <person name="Yoshida Y."/>
            <person name="Fujiwara M."/>
            <person name="Mori M."/>
            <person name="Tomita M."/>
            <person name="Arakawa K."/>
        </authorList>
    </citation>
    <scope>NUCLEOTIDE SEQUENCE [LARGE SCALE GENOMIC DNA]</scope>
</reference>